<dbReference type="Pfam" id="PF00644">
    <property type="entry name" value="PARP"/>
    <property type="match status" value="1"/>
</dbReference>
<gene>
    <name evidence="6" type="ORF">SCF082_LOCUS43776</name>
</gene>
<dbReference type="PANTHER" id="PTHR43619:SF2">
    <property type="entry name" value="S-ADENOSYL-L-METHIONINE-DEPENDENT METHYLTRANSFERASES SUPERFAMILY PROTEIN"/>
    <property type="match status" value="1"/>
</dbReference>
<evidence type="ECO:0000313" key="7">
    <source>
        <dbReference type="Proteomes" id="UP001642464"/>
    </source>
</evidence>
<evidence type="ECO:0000256" key="3">
    <source>
        <dbReference type="ARBA" id="ARBA00022837"/>
    </source>
</evidence>
<sequence>FERGFAARPSGWLAQVRCREAQREKPLLVDPFACLLSEAWPTESITEEEANAAIVRTAFVDRILMDAVSRRMRQVVLYRSGMDCRAFRLQLPPQVRLLEVDAAEVHEAKAVILESGNARPRASLRRVTPEQLGDALDSTKPSLFVLDNLPCDDATVQFVTELAAVRSRIVVQVDDGCDAAKWLEQLPRHGWSRAEAIPEMALKQLFQDRAADVPLRGALLVAEMGEPELPGRPDAGGTRKERPTRQQQGSPMMLWGQKLVEIREDRVQIRLQVLPEDSRSLRPIDGPESAFLADGRNLKVTRRPVHLGEGKGRSMAVVKPVVLFIWLLRPKARFAHPGDRNYRTGLVLFPEGQKPEFESLWQLFRFHDPDESGHLSKEEFLMLLTQCGHLVSGVGDIPQVWRDVSGDHGYVSFRMFNAWAQDHLELDLPLGLESSDASSRPCRFRVGGEGARCGCQEFQPSGDASGVAQLCVCGHKISMHRSDLAMRTMTAFLEDVAPAHWVDGAEGLVQVADPAVLSRLQELLDRTHKSSDNWTRDRGCSLHGVNGCSASCASKNRVPVPRKYRLHAAFRNQNQVILWPMSPQDLWQKYSLVKTAITEECHGPSKGKTVMLPVEASSIEALEGEALDASINEWYLFHGSRPEALSKILSSNFRLTLAGSGATWKDPGKACGVPLYGYGLYFAERITKADEYAHPIQEGDPLPVDPGHESTFYAVLVCRVLGGRSNLVTTNEIEREKLRKDVFDGPFHSVFGDRVSSLGKPYKEVVVYDKDQTFPEYLLIYSRQY</sequence>
<keyword evidence="1 6" id="KW-0489">Methyltransferase</keyword>
<dbReference type="SUPFAM" id="SSF53335">
    <property type="entry name" value="S-adenosyl-L-methionine-dependent methyltransferases"/>
    <property type="match status" value="1"/>
</dbReference>
<dbReference type="InterPro" id="IPR002048">
    <property type="entry name" value="EF_hand_dom"/>
</dbReference>
<dbReference type="InterPro" id="IPR007213">
    <property type="entry name" value="Ppm1/Ppm2/Tcmp"/>
</dbReference>
<dbReference type="Gene3D" id="3.90.228.10">
    <property type="match status" value="1"/>
</dbReference>
<evidence type="ECO:0000256" key="4">
    <source>
        <dbReference type="SAM" id="MobiDB-lite"/>
    </source>
</evidence>
<dbReference type="Proteomes" id="UP001642464">
    <property type="component" value="Unassembled WGS sequence"/>
</dbReference>
<keyword evidence="7" id="KW-1185">Reference proteome</keyword>
<dbReference type="PROSITE" id="PS50222">
    <property type="entry name" value="EF_HAND_2"/>
    <property type="match status" value="1"/>
</dbReference>
<evidence type="ECO:0000313" key="6">
    <source>
        <dbReference type="EMBL" id="CAK9093054.1"/>
    </source>
</evidence>
<feature type="region of interest" description="Disordered" evidence="4">
    <location>
        <begin position="226"/>
        <end position="249"/>
    </location>
</feature>
<dbReference type="SUPFAM" id="SSF47473">
    <property type="entry name" value="EF-hand"/>
    <property type="match status" value="1"/>
</dbReference>
<dbReference type="InterPro" id="IPR011992">
    <property type="entry name" value="EF-hand-dom_pair"/>
</dbReference>
<dbReference type="PANTHER" id="PTHR43619">
    <property type="entry name" value="S-ADENOSYL-L-METHIONINE-DEPENDENT METHYLTRANSFERASE YKTD-RELATED"/>
    <property type="match status" value="1"/>
</dbReference>
<dbReference type="EMBL" id="CAXAMM010040418">
    <property type="protein sequence ID" value="CAK9093054.1"/>
    <property type="molecule type" value="Genomic_DNA"/>
</dbReference>
<keyword evidence="2" id="KW-0808">Transferase</keyword>
<dbReference type="Gene3D" id="3.40.50.150">
    <property type="entry name" value="Vaccinia Virus protein VP39"/>
    <property type="match status" value="1"/>
</dbReference>
<comment type="caution">
    <text evidence="6">The sequence shown here is derived from an EMBL/GenBank/DDBJ whole genome shotgun (WGS) entry which is preliminary data.</text>
</comment>
<keyword evidence="3" id="KW-0106">Calcium</keyword>
<dbReference type="GO" id="GO:0008168">
    <property type="term" value="F:methyltransferase activity"/>
    <property type="evidence" value="ECO:0007669"/>
    <property type="project" value="UniProtKB-KW"/>
</dbReference>
<proteinExistence type="predicted"/>
<accession>A0ABP0QYJ5</accession>
<dbReference type="InterPro" id="IPR012317">
    <property type="entry name" value="Poly(ADP-ribose)pol_cat_dom"/>
</dbReference>
<feature type="non-terminal residue" evidence="6">
    <location>
        <position position="1"/>
    </location>
</feature>
<dbReference type="SUPFAM" id="SSF56399">
    <property type="entry name" value="ADP-ribosylation"/>
    <property type="match status" value="1"/>
</dbReference>
<organism evidence="6 7">
    <name type="scientific">Durusdinium trenchii</name>
    <dbReference type="NCBI Taxonomy" id="1381693"/>
    <lineage>
        <taxon>Eukaryota</taxon>
        <taxon>Sar</taxon>
        <taxon>Alveolata</taxon>
        <taxon>Dinophyceae</taxon>
        <taxon>Suessiales</taxon>
        <taxon>Symbiodiniaceae</taxon>
        <taxon>Durusdinium</taxon>
    </lineage>
</organism>
<dbReference type="PROSITE" id="PS00018">
    <property type="entry name" value="EF_HAND_1"/>
    <property type="match status" value="1"/>
</dbReference>
<feature type="domain" description="EF-hand" evidence="5">
    <location>
        <begin position="355"/>
        <end position="390"/>
    </location>
</feature>
<dbReference type="Pfam" id="PF04072">
    <property type="entry name" value="LCM"/>
    <property type="match status" value="1"/>
</dbReference>
<dbReference type="InterPro" id="IPR029063">
    <property type="entry name" value="SAM-dependent_MTases_sf"/>
</dbReference>
<protein>
    <submittedName>
        <fullName evidence="6">S-adenosyl-L-methionine-dependent methyltransferase FRAAL3718</fullName>
    </submittedName>
</protein>
<reference evidence="6 7" key="1">
    <citation type="submission" date="2024-02" db="EMBL/GenBank/DDBJ databases">
        <authorList>
            <person name="Chen Y."/>
            <person name="Shah S."/>
            <person name="Dougan E. K."/>
            <person name="Thang M."/>
            <person name="Chan C."/>
        </authorList>
    </citation>
    <scope>NUCLEOTIDE SEQUENCE [LARGE SCALE GENOMIC DNA]</scope>
</reference>
<name>A0ABP0QYJ5_9DINO</name>
<dbReference type="InterPro" id="IPR018247">
    <property type="entry name" value="EF_Hand_1_Ca_BS"/>
</dbReference>
<evidence type="ECO:0000256" key="2">
    <source>
        <dbReference type="ARBA" id="ARBA00022679"/>
    </source>
</evidence>
<evidence type="ECO:0000259" key="5">
    <source>
        <dbReference type="PROSITE" id="PS50222"/>
    </source>
</evidence>
<dbReference type="GO" id="GO:0032259">
    <property type="term" value="P:methylation"/>
    <property type="evidence" value="ECO:0007669"/>
    <property type="project" value="UniProtKB-KW"/>
</dbReference>
<evidence type="ECO:0000256" key="1">
    <source>
        <dbReference type="ARBA" id="ARBA00022603"/>
    </source>
</evidence>